<evidence type="ECO:0000313" key="3">
    <source>
        <dbReference type="Proteomes" id="UP000054564"/>
    </source>
</evidence>
<name>A0A0L0VRI4_9BASI</name>
<evidence type="ECO:0000313" key="2">
    <source>
        <dbReference type="EMBL" id="KNF01610.1"/>
    </source>
</evidence>
<dbReference type="OrthoDB" id="2508950at2759"/>
<feature type="compositionally biased region" description="Basic and acidic residues" evidence="1">
    <location>
        <begin position="290"/>
        <end position="313"/>
    </location>
</feature>
<dbReference type="EMBL" id="AJIL01000028">
    <property type="protein sequence ID" value="KNF01610.1"/>
    <property type="molecule type" value="Genomic_DNA"/>
</dbReference>
<dbReference type="AlphaFoldDB" id="A0A0L0VRI4"/>
<sequence length="466" mass="53458">MTRANLTPTMTLCTRRPIFKNIDPWCITYMLNPGGSAMSGSTNSSMHSSLHDEEHVKQIKDYEVLVVDELGRINDEYLNLWNGIPSRPQPRKLLIQVDFRKKLLEKLQSAYLPTLRQHITALSEALIGQFNVQQDPVLKLKLVLEVLPELDATLGKIKYSVAHINPGLNDYEVNNDKDFDKLKQFFCCRLALRIYPITGLVCKLLNTSWRFIEESGHNFGDEPQKRTVLLTLTAACSHSIDTGIEYITNKSELNLIQDVWHQNMASIDEVLERFLEFGYQMTTQLHEERHSVGDEVALRPETQPEDRDEHDSFKTSQLEDQLISPAAESMIALMKLSRLFLAHLSKVLTDQEKFSMVSDLTSRELEHFRRATNMFTQIINDLLDTLLSDTDDNHDEDILKAKKLIHMLICVPKVILACVVHVFVPVVPKADQPSPKTYFKAWFYHWNTLFRLAARNLLEGIGITVI</sequence>
<organism evidence="2 3">
    <name type="scientific">Puccinia striiformis f. sp. tritici PST-78</name>
    <dbReference type="NCBI Taxonomy" id="1165861"/>
    <lineage>
        <taxon>Eukaryota</taxon>
        <taxon>Fungi</taxon>
        <taxon>Dikarya</taxon>
        <taxon>Basidiomycota</taxon>
        <taxon>Pucciniomycotina</taxon>
        <taxon>Pucciniomycetes</taxon>
        <taxon>Pucciniales</taxon>
        <taxon>Pucciniaceae</taxon>
        <taxon>Puccinia</taxon>
    </lineage>
</organism>
<dbReference type="PANTHER" id="PTHR33069:SF3">
    <property type="entry name" value="DYNEIN HEAVY CHAIN TAIL DOMAIN-CONTAINING PROTEIN"/>
    <property type="match status" value="1"/>
</dbReference>
<proteinExistence type="predicted"/>
<protein>
    <submittedName>
        <fullName evidence="2">Uncharacterized protein</fullName>
    </submittedName>
</protein>
<reference evidence="3" key="1">
    <citation type="submission" date="2014-03" db="EMBL/GenBank/DDBJ databases">
        <title>The Genome Sequence of Puccinia striiformis f. sp. tritici PST-78.</title>
        <authorList>
            <consortium name="The Broad Institute Genome Sequencing Platform"/>
            <person name="Cuomo C."/>
            <person name="Hulbert S."/>
            <person name="Chen X."/>
            <person name="Walker B."/>
            <person name="Young S.K."/>
            <person name="Zeng Q."/>
            <person name="Gargeya S."/>
            <person name="Fitzgerald M."/>
            <person name="Haas B."/>
            <person name="Abouelleil A."/>
            <person name="Alvarado L."/>
            <person name="Arachchi H.M."/>
            <person name="Berlin A.M."/>
            <person name="Chapman S.B."/>
            <person name="Goldberg J."/>
            <person name="Griggs A."/>
            <person name="Gujja S."/>
            <person name="Hansen M."/>
            <person name="Howarth C."/>
            <person name="Imamovic A."/>
            <person name="Larimer J."/>
            <person name="McCowan C."/>
            <person name="Montmayeur A."/>
            <person name="Murphy C."/>
            <person name="Neiman D."/>
            <person name="Pearson M."/>
            <person name="Priest M."/>
            <person name="Roberts A."/>
            <person name="Saif S."/>
            <person name="Shea T."/>
            <person name="Sisk P."/>
            <person name="Sykes S."/>
            <person name="Wortman J."/>
            <person name="Nusbaum C."/>
            <person name="Birren B."/>
        </authorList>
    </citation>
    <scope>NUCLEOTIDE SEQUENCE [LARGE SCALE GENOMIC DNA]</scope>
    <source>
        <strain evidence="3">race PST-78</strain>
    </source>
</reference>
<feature type="region of interest" description="Disordered" evidence="1">
    <location>
        <begin position="290"/>
        <end position="316"/>
    </location>
</feature>
<gene>
    <name evidence="2" type="ORF">PSTG_05042</name>
</gene>
<dbReference type="Proteomes" id="UP000054564">
    <property type="component" value="Unassembled WGS sequence"/>
</dbReference>
<accession>A0A0L0VRI4</accession>
<evidence type="ECO:0000256" key="1">
    <source>
        <dbReference type="SAM" id="MobiDB-lite"/>
    </source>
</evidence>
<comment type="caution">
    <text evidence="2">The sequence shown here is derived from an EMBL/GenBank/DDBJ whole genome shotgun (WGS) entry which is preliminary data.</text>
</comment>
<dbReference type="PANTHER" id="PTHR33069">
    <property type="entry name" value="CHROMOSOME 7, WHOLE GENOME SHOTGUN SEQUENCE-RELATED"/>
    <property type="match status" value="1"/>
</dbReference>
<keyword evidence="3" id="KW-1185">Reference proteome</keyword>